<dbReference type="Proteomes" id="UP000076630">
    <property type="component" value="Unassembled WGS sequence"/>
</dbReference>
<dbReference type="EMBL" id="LQNU01000076">
    <property type="protein sequence ID" value="KZE76601.1"/>
    <property type="molecule type" value="Genomic_DNA"/>
</dbReference>
<dbReference type="RefSeq" id="WP_038986014.1">
    <property type="nucleotide sequence ID" value="NZ_JWJO01000019.1"/>
</dbReference>
<sequence length="897" mass="103303">MRKRLSILVLLASVSMYGQVVRDTIWMNNYDVVVSKREATSFKIIKQDPKDTLKVHLGLYDKKTKQLKTSGYGVLDETGTQLTLKKASIYNTDGVLKFTNTFDTNDNIDKIYSTDIRDGQKYECTFRDNAPYDGKFFFLENGKYIYMEIINGQNITSALINPNNFNNRIEFKPIDKDKTSEEYYDESGKLLYTTTLKNNNYYDGTRVDLFKKQFKIKSIENRTEGQVNNITQYYTTGEIKTKASKEGDKYTQIFYNKEGESIGQQSFIQFLDRVIEKEGTMYSYSAEENEDDITIASHYEKDKLVRIDSYYTSPNKNTIEVSTYLKKGADFGFDKIEYFNKEGILHGIATFDEKGVNVLNGTDYKKGNKTVTKDGLIVEKTIYYSNGNIFQFTKDLVSTFYDTKGKEIGKVTLNKTEDLDKLYNTGTVFTMEDDLIIQVSTYKDGLTLTDKVYNIDNEISQLAIEVIYKKGNPYITTLYYTNGKKAIEYVYGMKDYSTLAKGTFYKDTGELIGTYDYIYETGTLVKYTDNLEIVSIETTQDGQSLTKKEFGIYGEDKILTEPSYYVYAYTDYNKSGETYDETGEVLSFTEYREGKPYEGLVYNFDTENNLATETSYKEGKKVDKETIRNTETNETLSVNFYEEGELIKVATYNEGVLFKIAEYKNGELEGTTSFFSPDNKLISTVSFYNNLPIEGTYIYKEENYLVKTTFKDKNRITKHIYYIDPTSGHETLVMLEKYIDNNTINRSVYNQTTGKLIYDYSVKENVLEGLLKYYEGDRLKHQATFENGKISGGTVAIIDFNFDPITDSHEDYPNHTVITKSKNTYHITIEDEAKKELLNMQIKETAGDNSYNALFNTPLLIENLYPYNQLNNTPSEWKTYAPIKAGDLKPNILDSLF</sequence>
<reference evidence="2 3" key="1">
    <citation type="submission" date="2016-01" db="EMBL/GenBank/DDBJ databases">
        <title>Whole genome sequencing of Myroides marinus L41.</title>
        <authorList>
            <person name="Hong K.W."/>
        </authorList>
    </citation>
    <scope>NUCLEOTIDE SEQUENCE [LARGE SCALE GENOMIC DNA]</scope>
    <source>
        <strain evidence="2 3">L41</strain>
    </source>
</reference>
<dbReference type="SUPFAM" id="SSF82185">
    <property type="entry name" value="Histone H3 K4-specific methyltransferase SET7/9 N-terminal domain"/>
    <property type="match status" value="1"/>
</dbReference>
<name>A0A163WNP3_9FLAO</name>
<organism evidence="2 3">
    <name type="scientific">Myroides marinus</name>
    <dbReference type="NCBI Taxonomy" id="703342"/>
    <lineage>
        <taxon>Bacteria</taxon>
        <taxon>Pseudomonadati</taxon>
        <taxon>Bacteroidota</taxon>
        <taxon>Flavobacteriia</taxon>
        <taxon>Flavobacteriales</taxon>
        <taxon>Flavobacteriaceae</taxon>
        <taxon>Myroides</taxon>
    </lineage>
</organism>
<gene>
    <name evidence="2" type="ORF">AV926_15785</name>
</gene>
<keyword evidence="3" id="KW-1185">Reference proteome</keyword>
<protein>
    <recommendedName>
        <fullName evidence="4">Antitoxin component YwqK of the YwqJK toxin-antitoxin module</fullName>
    </recommendedName>
</protein>
<accession>A0A163WNP3</accession>
<dbReference type="AlphaFoldDB" id="A0A163WNP3"/>
<evidence type="ECO:0008006" key="4">
    <source>
        <dbReference type="Google" id="ProtNLM"/>
    </source>
</evidence>
<dbReference type="Gene3D" id="3.90.930.1">
    <property type="match status" value="1"/>
</dbReference>
<proteinExistence type="predicted"/>
<comment type="caution">
    <text evidence="2">The sequence shown here is derived from an EMBL/GenBank/DDBJ whole genome shotgun (WGS) entry which is preliminary data.</text>
</comment>
<dbReference type="OrthoDB" id="830908at2"/>
<feature type="chain" id="PRO_5007847134" description="Antitoxin component YwqK of the YwqJK toxin-antitoxin module" evidence="1">
    <location>
        <begin position="19"/>
        <end position="897"/>
    </location>
</feature>
<evidence type="ECO:0000313" key="3">
    <source>
        <dbReference type="Proteomes" id="UP000076630"/>
    </source>
</evidence>
<evidence type="ECO:0000256" key="1">
    <source>
        <dbReference type="SAM" id="SignalP"/>
    </source>
</evidence>
<evidence type="ECO:0000313" key="2">
    <source>
        <dbReference type="EMBL" id="KZE76601.1"/>
    </source>
</evidence>
<feature type="signal peptide" evidence="1">
    <location>
        <begin position="1"/>
        <end position="18"/>
    </location>
</feature>
<keyword evidence="1" id="KW-0732">Signal</keyword>